<dbReference type="RefSeq" id="WP_248632007.1">
    <property type="nucleotide sequence ID" value="NZ_JALPTH010000004.1"/>
</dbReference>
<dbReference type="Pfam" id="PF13556">
    <property type="entry name" value="HTH_30"/>
    <property type="match status" value="1"/>
</dbReference>
<sequence length="659" mass="69383">MAATEPRPEPARGPGPTPAVPASVAALRELLDLLAAGAPAERLARPAARVRAAGAGPREQRAVDEATRTALDISRTLTQHRRREAELAALFDTAGDLAALRDLDAVLRAIVHRARTLLGADISYLTLNDPQAGDTYMRVTSGSVSATFQQLRLGMGEGLGGLVAQTARPYASADYRTDRRFKHTGAIDEGVAEEGLRGILGVPLRVGGRVIGVLFAADRAPRDFTPDTIALLSSLADHAAVAIDGARLLEETRSALVSLNAANERARAHSEALHRAADAHDRLTDLVLRGGGVDEVAREIAALLSGGLAIHDPDGTELARVGTGPATPPEQGLDASRAGGRAVPVDGTWVCAVLAGPEPLGSLMLTGRADLTAADRRLFERAALVTALLLLLRRSVAEAENRVRGELLDDLLTGRQPDGHRDTGGLALRARRLDINLATPHAVLVLGCEPAPRSRLLAEAARHARALGGLAGVRDGHTVLLAPTTDPGPLAHDLAQELGRALSLPVTVGAAGPGTGTEHLPGTYDEARRCLEALEALGRTGDGASLSELGFLGVLLGDRADLTGYVDRVLGPVLRYDAQRGTELIRTLDAYHRHGASLAKAKDALHVHVNTVVQRLDRVAQLLGSDWNSPARALEIHLALRLHHLARRRAHPADSTSTP</sequence>
<dbReference type="Gene3D" id="1.10.10.2840">
    <property type="entry name" value="PucR C-terminal helix-turn-helix domain"/>
    <property type="match status" value="1"/>
</dbReference>
<dbReference type="InterPro" id="IPR003018">
    <property type="entry name" value="GAF"/>
</dbReference>
<accession>A0ABT0I629</accession>
<dbReference type="PANTHER" id="PTHR33744:SF1">
    <property type="entry name" value="DNA-BINDING TRANSCRIPTIONAL ACTIVATOR ADER"/>
    <property type="match status" value="1"/>
</dbReference>
<comment type="caution">
    <text evidence="4">The sequence shown here is derived from an EMBL/GenBank/DDBJ whole genome shotgun (WGS) entry which is preliminary data.</text>
</comment>
<evidence type="ECO:0000313" key="4">
    <source>
        <dbReference type="EMBL" id="MCK8676777.1"/>
    </source>
</evidence>
<dbReference type="PANTHER" id="PTHR33744">
    <property type="entry name" value="CARBOHYDRATE DIACID REGULATOR"/>
    <property type="match status" value="1"/>
</dbReference>
<dbReference type="InterPro" id="IPR041522">
    <property type="entry name" value="CdaR_GGDEF"/>
</dbReference>
<dbReference type="SUPFAM" id="SSF55781">
    <property type="entry name" value="GAF domain-like"/>
    <property type="match status" value="1"/>
</dbReference>
<evidence type="ECO:0000256" key="2">
    <source>
        <dbReference type="SAM" id="MobiDB-lite"/>
    </source>
</evidence>
<proteinExistence type="inferred from homology"/>
<feature type="region of interest" description="Disordered" evidence="2">
    <location>
        <begin position="1"/>
        <end position="20"/>
    </location>
</feature>
<dbReference type="InterPro" id="IPR042070">
    <property type="entry name" value="PucR_C-HTH_sf"/>
</dbReference>
<dbReference type="Gene3D" id="3.30.450.40">
    <property type="match status" value="1"/>
</dbReference>
<feature type="domain" description="GAF" evidence="3">
    <location>
        <begin position="102"/>
        <end position="253"/>
    </location>
</feature>
<keyword evidence="5" id="KW-1185">Reference proteome</keyword>
<dbReference type="SMART" id="SM00065">
    <property type="entry name" value="GAF"/>
    <property type="match status" value="1"/>
</dbReference>
<dbReference type="Pfam" id="PF13185">
    <property type="entry name" value="GAF_2"/>
    <property type="match status" value="1"/>
</dbReference>
<dbReference type="Pfam" id="PF17853">
    <property type="entry name" value="GGDEF_2"/>
    <property type="match status" value="1"/>
</dbReference>
<evidence type="ECO:0000313" key="5">
    <source>
        <dbReference type="Proteomes" id="UP001522868"/>
    </source>
</evidence>
<protein>
    <submittedName>
        <fullName evidence="4">GAF domain-containing protein</fullName>
    </submittedName>
</protein>
<dbReference type="EMBL" id="JALPTH010000004">
    <property type="protein sequence ID" value="MCK8676777.1"/>
    <property type="molecule type" value="Genomic_DNA"/>
</dbReference>
<gene>
    <name evidence="4" type="ORF">M1O15_05075</name>
</gene>
<dbReference type="InterPro" id="IPR025736">
    <property type="entry name" value="PucR_C-HTH_dom"/>
</dbReference>
<dbReference type="InterPro" id="IPR029016">
    <property type="entry name" value="GAF-like_dom_sf"/>
</dbReference>
<evidence type="ECO:0000259" key="3">
    <source>
        <dbReference type="SMART" id="SM00065"/>
    </source>
</evidence>
<organism evidence="4 5">
    <name type="scientific">Streptomyces lichenis</name>
    <dbReference type="NCBI Taxonomy" id="2306967"/>
    <lineage>
        <taxon>Bacteria</taxon>
        <taxon>Bacillati</taxon>
        <taxon>Actinomycetota</taxon>
        <taxon>Actinomycetes</taxon>
        <taxon>Kitasatosporales</taxon>
        <taxon>Streptomycetaceae</taxon>
        <taxon>Streptomyces</taxon>
    </lineage>
</organism>
<feature type="compositionally biased region" description="Basic and acidic residues" evidence="2">
    <location>
        <begin position="1"/>
        <end position="10"/>
    </location>
</feature>
<comment type="similarity">
    <text evidence="1">Belongs to the CdaR family.</text>
</comment>
<dbReference type="InterPro" id="IPR051448">
    <property type="entry name" value="CdaR-like_regulators"/>
</dbReference>
<reference evidence="4 5" key="1">
    <citation type="submission" date="2022-04" db="EMBL/GenBank/DDBJ databases">
        <title>Streptomyces sp. nov. LCR6-01 isolated from Lichen of Dirinaria sp.</title>
        <authorList>
            <person name="Kanchanasin P."/>
            <person name="Tanasupawat S."/>
            <person name="Phongsopitanun W."/>
        </authorList>
    </citation>
    <scope>NUCLEOTIDE SEQUENCE [LARGE SCALE GENOMIC DNA]</scope>
    <source>
        <strain evidence="4 5">LCR6-01</strain>
    </source>
</reference>
<name>A0ABT0I629_9ACTN</name>
<dbReference type="Proteomes" id="UP001522868">
    <property type="component" value="Unassembled WGS sequence"/>
</dbReference>
<evidence type="ECO:0000256" key="1">
    <source>
        <dbReference type="ARBA" id="ARBA00006754"/>
    </source>
</evidence>